<proteinExistence type="predicted"/>
<protein>
    <recommendedName>
        <fullName evidence="2">Myb-like domain-containing protein</fullName>
    </recommendedName>
</protein>
<evidence type="ECO:0000313" key="3">
    <source>
        <dbReference type="EMBL" id="CAE1332340.1"/>
    </source>
</evidence>
<dbReference type="CDD" id="cd00167">
    <property type="entry name" value="SANT"/>
    <property type="match status" value="1"/>
</dbReference>
<gene>
    <name evidence="3" type="ORF">SPHA_81419</name>
</gene>
<dbReference type="InterPro" id="IPR015216">
    <property type="entry name" value="SANTA"/>
</dbReference>
<dbReference type="GO" id="GO:0000775">
    <property type="term" value="C:chromosome, centromeric region"/>
    <property type="evidence" value="ECO:0007669"/>
    <property type="project" value="TreeGrafter"/>
</dbReference>
<feature type="compositionally biased region" description="Acidic residues" evidence="1">
    <location>
        <begin position="160"/>
        <end position="195"/>
    </location>
</feature>
<dbReference type="Pfam" id="PF09133">
    <property type="entry name" value="SANTA"/>
    <property type="match status" value="1"/>
</dbReference>
<feature type="compositionally biased region" description="Polar residues" evidence="1">
    <location>
        <begin position="662"/>
        <end position="674"/>
    </location>
</feature>
<name>A0A812EUY6_ACAPH</name>
<evidence type="ECO:0000256" key="1">
    <source>
        <dbReference type="SAM" id="MobiDB-lite"/>
    </source>
</evidence>
<dbReference type="InterPro" id="IPR039110">
    <property type="entry name" value="KNL2-like"/>
</dbReference>
<feature type="domain" description="Myb-like" evidence="2">
    <location>
        <begin position="439"/>
        <end position="480"/>
    </location>
</feature>
<feature type="region of interest" description="Disordered" evidence="1">
    <location>
        <begin position="154"/>
        <end position="202"/>
    </location>
</feature>
<dbReference type="PANTHER" id="PTHR16124:SF3">
    <property type="entry name" value="MIS18-BINDING PROTEIN 1"/>
    <property type="match status" value="1"/>
</dbReference>
<organism evidence="3 4">
    <name type="scientific">Acanthosepion pharaonis</name>
    <name type="common">Pharaoh cuttlefish</name>
    <name type="synonym">Sepia pharaonis</name>
    <dbReference type="NCBI Taxonomy" id="158019"/>
    <lineage>
        <taxon>Eukaryota</taxon>
        <taxon>Metazoa</taxon>
        <taxon>Spiralia</taxon>
        <taxon>Lophotrochozoa</taxon>
        <taxon>Mollusca</taxon>
        <taxon>Cephalopoda</taxon>
        <taxon>Coleoidea</taxon>
        <taxon>Decapodiformes</taxon>
        <taxon>Sepiida</taxon>
        <taxon>Sepiina</taxon>
        <taxon>Sepiidae</taxon>
        <taxon>Acanthosepion</taxon>
    </lineage>
</organism>
<dbReference type="SUPFAM" id="SSF46689">
    <property type="entry name" value="Homeodomain-like"/>
    <property type="match status" value="1"/>
</dbReference>
<keyword evidence="4" id="KW-1185">Reference proteome</keyword>
<dbReference type="Proteomes" id="UP000597762">
    <property type="component" value="Unassembled WGS sequence"/>
</dbReference>
<comment type="caution">
    <text evidence="3">The sequence shown here is derived from an EMBL/GenBank/DDBJ whole genome shotgun (WGS) entry which is preliminary data.</text>
</comment>
<dbReference type="PROSITE" id="PS50090">
    <property type="entry name" value="MYB_LIKE"/>
    <property type="match status" value="1"/>
</dbReference>
<dbReference type="EMBL" id="CAHIKZ030005632">
    <property type="protein sequence ID" value="CAE1332340.1"/>
    <property type="molecule type" value="Genomic_DNA"/>
</dbReference>
<reference evidence="3" key="1">
    <citation type="submission" date="2021-01" db="EMBL/GenBank/DDBJ databases">
        <authorList>
            <person name="Li R."/>
            <person name="Bekaert M."/>
        </authorList>
    </citation>
    <scope>NUCLEOTIDE SEQUENCE</scope>
    <source>
        <strain evidence="3">Farmed</strain>
    </source>
</reference>
<evidence type="ECO:0000313" key="4">
    <source>
        <dbReference type="Proteomes" id="UP000597762"/>
    </source>
</evidence>
<evidence type="ECO:0000259" key="2">
    <source>
        <dbReference type="PROSITE" id="PS50090"/>
    </source>
</evidence>
<dbReference type="InterPro" id="IPR009057">
    <property type="entry name" value="Homeodomain-like_sf"/>
</dbReference>
<dbReference type="SMART" id="SM00717">
    <property type="entry name" value="SANT"/>
    <property type="match status" value="1"/>
</dbReference>
<feature type="compositionally biased region" description="Basic and acidic residues" evidence="1">
    <location>
        <begin position="405"/>
        <end position="415"/>
    </location>
</feature>
<feature type="region of interest" description="Disordered" evidence="1">
    <location>
        <begin position="273"/>
        <end position="434"/>
    </location>
</feature>
<dbReference type="Pfam" id="PF00249">
    <property type="entry name" value="Myb_DNA-binding"/>
    <property type="match status" value="1"/>
</dbReference>
<dbReference type="Gene3D" id="1.10.10.60">
    <property type="entry name" value="Homeodomain-like"/>
    <property type="match status" value="1"/>
</dbReference>
<feature type="compositionally biased region" description="Basic and acidic residues" evidence="1">
    <location>
        <begin position="422"/>
        <end position="434"/>
    </location>
</feature>
<dbReference type="OrthoDB" id="118550at2759"/>
<feature type="region of interest" description="Disordered" evidence="1">
    <location>
        <begin position="651"/>
        <end position="674"/>
    </location>
</feature>
<dbReference type="InterPro" id="IPR001005">
    <property type="entry name" value="SANT/Myb"/>
</dbReference>
<feature type="compositionally biased region" description="Basic and acidic residues" evidence="1">
    <location>
        <begin position="350"/>
        <end position="359"/>
    </location>
</feature>
<accession>A0A812EUY6</accession>
<feature type="compositionally biased region" description="Polar residues" evidence="1">
    <location>
        <begin position="293"/>
        <end position="310"/>
    </location>
</feature>
<sequence>MASFSISNQSSYQKHVIEKAFQSLLEESMRFECPSIIKKFSNTSDLNLSTWIFRVDENNDIFVKGHLSGSPANVFWSTSEIIKRIDNKTLLTASGKLCILEGSIMEKALISKGYPANLIKKFSHGFPLQWKSILTSKQIPKIATEKKELRNQKIKREHIEEVEGEEEDDEDDDDKQQEDDENDEEATAGSEEDNLPENQKLSVIKENRETLSVLKKEGNDQDYLFNIFSSNPRMDFPEMDPCPLPVSNVTKKTSVKNKKQVKEELVKKVIAPKNPVRSHYMTRSLASHLKGKSAQSPKSALSPNENQKSTKIIPKYKTSRKQPTAKKNDDECYSPHPLSNTINVIPANADNKKVSDLGKKTSRAKKSSPAKSGKVDKPKRQKVSQTKTQGSRKQKSQKPSVNKKQSHDAQRETHVVRPSKKVAKEEKDKESGRKMIKDWTNEEVKKLLTAMSTVPKTDRNFWKKVARKVGRSAEECTNYYCSCDLSSLDWKDLKKKDEKKEVPNIIKRKNLHIYDVSDSYEDDLFESENFLGNTKKIRLNEDCHLDDIFADLSVKTPSVSDQNFHTPMSKFFLTPVSERQTPASSFSDGDIKIDWDNADRCVKEFKKQQKKGAGRLKMPKKLAELKSEFKPKSLQLGNIVDELNKINNIPKKSDKEDEAEDSNTNLYFSSESED</sequence>
<dbReference type="PANTHER" id="PTHR16124">
    <property type="entry name" value="MIS18-BINDING PROTEIN 1"/>
    <property type="match status" value="1"/>
</dbReference>
<dbReference type="AlphaFoldDB" id="A0A812EUY6"/>